<organism evidence="2 3">
    <name type="scientific">Flavobacterium suncheonense GH29-5 = DSM 17707</name>
    <dbReference type="NCBI Taxonomy" id="1121899"/>
    <lineage>
        <taxon>Bacteria</taxon>
        <taxon>Pseudomonadati</taxon>
        <taxon>Bacteroidota</taxon>
        <taxon>Flavobacteriia</taxon>
        <taxon>Flavobacteriales</taxon>
        <taxon>Flavobacteriaceae</taxon>
        <taxon>Flavobacterium</taxon>
    </lineage>
</organism>
<dbReference type="PROSITE" id="PS51184">
    <property type="entry name" value="JMJC"/>
    <property type="match status" value="1"/>
</dbReference>
<gene>
    <name evidence="2" type="ORF">Q764_04445</name>
</gene>
<dbReference type="AlphaFoldDB" id="A0A0A2MNJ5"/>
<sequence length="292" mass="34882">MRLEKVTVVESISKEDFIKNYFKPQKPLLIKGFAKQWEAFEKWNLDYIYEKAGEQVVPLYDNKPASASKSSDAPVTHMKFRDYISKIKKEPSDLRIFFYIITDRMPELLKNFAYPDLGMKFFKRLPTLFFGGSEARVLMHYDVDLGDFIHVHFEGKKRILLFDQKQSAFLYKVPLSVHTIYEVDYENPDYEKFPALKYAEGYEIFMEHGDALYIPGAFWHFNRYLDAGFSLSLRALPNRPIQFTNMLYHVFVMRYTDKLMRKLFKQKWVDFKQEWAYKKTAKKLKKHLRETA</sequence>
<dbReference type="PANTHER" id="PTHR12461">
    <property type="entry name" value="HYPOXIA-INDUCIBLE FACTOR 1 ALPHA INHIBITOR-RELATED"/>
    <property type="match status" value="1"/>
</dbReference>
<keyword evidence="3" id="KW-1185">Reference proteome</keyword>
<evidence type="ECO:0000259" key="1">
    <source>
        <dbReference type="PROSITE" id="PS51184"/>
    </source>
</evidence>
<protein>
    <submittedName>
        <fullName evidence="2">Cupin</fullName>
    </submittedName>
</protein>
<evidence type="ECO:0000313" key="3">
    <source>
        <dbReference type="Proteomes" id="UP000030121"/>
    </source>
</evidence>
<feature type="domain" description="JmjC" evidence="1">
    <location>
        <begin position="101"/>
        <end position="254"/>
    </location>
</feature>
<comment type="caution">
    <text evidence="2">The sequence shown here is derived from an EMBL/GenBank/DDBJ whole genome shotgun (WGS) entry which is preliminary data.</text>
</comment>
<dbReference type="OrthoDB" id="2942327at2"/>
<proteinExistence type="predicted"/>
<dbReference type="InterPro" id="IPR041667">
    <property type="entry name" value="Cupin_8"/>
</dbReference>
<reference evidence="2 3" key="1">
    <citation type="submission" date="2013-09" db="EMBL/GenBank/DDBJ databases">
        <authorList>
            <person name="Zeng Z."/>
            <person name="Chen C."/>
        </authorList>
    </citation>
    <scope>NUCLEOTIDE SEQUENCE [LARGE SCALE GENOMIC DNA]</scope>
    <source>
        <strain evidence="2 3">GH29-5</strain>
    </source>
</reference>
<evidence type="ECO:0000313" key="2">
    <source>
        <dbReference type="EMBL" id="KGO89865.1"/>
    </source>
</evidence>
<accession>A0A0A2MNJ5</accession>
<dbReference type="RefSeq" id="WP_026981707.1">
    <property type="nucleotide sequence ID" value="NZ_JRLW01000004.1"/>
</dbReference>
<dbReference type="PANTHER" id="PTHR12461:SF105">
    <property type="entry name" value="HYPOXIA-INDUCIBLE FACTOR 1-ALPHA INHIBITOR"/>
    <property type="match status" value="1"/>
</dbReference>
<dbReference type="SUPFAM" id="SSF51197">
    <property type="entry name" value="Clavaminate synthase-like"/>
    <property type="match status" value="1"/>
</dbReference>
<dbReference type="eggNOG" id="COG2850">
    <property type="taxonomic scope" value="Bacteria"/>
</dbReference>
<dbReference type="STRING" id="1121899.GCA_000430025_01486"/>
<dbReference type="Proteomes" id="UP000030121">
    <property type="component" value="Unassembled WGS sequence"/>
</dbReference>
<dbReference type="Pfam" id="PF13621">
    <property type="entry name" value="Cupin_8"/>
    <property type="match status" value="1"/>
</dbReference>
<dbReference type="EMBL" id="JRLW01000004">
    <property type="protein sequence ID" value="KGO89865.1"/>
    <property type="molecule type" value="Genomic_DNA"/>
</dbReference>
<dbReference type="InterPro" id="IPR003347">
    <property type="entry name" value="JmjC_dom"/>
</dbReference>
<name>A0A0A2MNJ5_9FLAO</name>
<dbReference type="Gene3D" id="2.60.120.650">
    <property type="entry name" value="Cupin"/>
    <property type="match status" value="1"/>
</dbReference>